<dbReference type="PANTHER" id="PTHR10182:SF12">
    <property type="entry name" value="OS07G0585100 PROTEIN"/>
    <property type="match status" value="1"/>
</dbReference>
<dbReference type="Pfam" id="PF08569">
    <property type="entry name" value="Mo25"/>
    <property type="match status" value="1"/>
</dbReference>
<dbReference type="SUPFAM" id="SSF48371">
    <property type="entry name" value="ARM repeat"/>
    <property type="match status" value="1"/>
</dbReference>
<accession>A0AAP0X8C8</accession>
<name>A0AAP0X8C8_LIQFO</name>
<dbReference type="PANTHER" id="PTHR10182">
    <property type="entry name" value="CALCIUM-BINDING PROTEIN 39-RELATED"/>
    <property type="match status" value="1"/>
</dbReference>
<comment type="caution">
    <text evidence="2">The sequence shown here is derived from an EMBL/GenBank/DDBJ whole genome shotgun (WGS) entry which is preliminary data.</text>
</comment>
<dbReference type="InterPro" id="IPR011989">
    <property type="entry name" value="ARM-like"/>
</dbReference>
<dbReference type="EMBL" id="JBBPBK010000003">
    <property type="protein sequence ID" value="KAK9289195.1"/>
    <property type="molecule type" value="Genomic_DNA"/>
</dbReference>
<sequence>MFDSDNTSIALLYNVMPRERVRQREIVTRHVLGSKQHMKRFLEYVQLPNYTFASHVEETLEVLLTRHRSTIVEFLSRNYDWFFMEFNSKLLESHNIRTKFHALKVLADMLLHPSSRDVMVRYASSTDNLKIVMNLLKESSWSV</sequence>
<protein>
    <submittedName>
        <fullName evidence="2">Uncharacterized protein</fullName>
    </submittedName>
</protein>
<dbReference type="GO" id="GO:0035556">
    <property type="term" value="P:intracellular signal transduction"/>
    <property type="evidence" value="ECO:0007669"/>
    <property type="project" value="TreeGrafter"/>
</dbReference>
<comment type="similarity">
    <text evidence="1">Belongs to the Mo25 family.</text>
</comment>
<evidence type="ECO:0000313" key="3">
    <source>
        <dbReference type="Proteomes" id="UP001415857"/>
    </source>
</evidence>
<dbReference type="GO" id="GO:0043539">
    <property type="term" value="F:protein serine/threonine kinase activator activity"/>
    <property type="evidence" value="ECO:0007669"/>
    <property type="project" value="TreeGrafter"/>
</dbReference>
<proteinExistence type="inferred from homology"/>
<dbReference type="InterPro" id="IPR016024">
    <property type="entry name" value="ARM-type_fold"/>
</dbReference>
<evidence type="ECO:0000313" key="2">
    <source>
        <dbReference type="EMBL" id="KAK9289195.1"/>
    </source>
</evidence>
<keyword evidence="3" id="KW-1185">Reference proteome</keyword>
<evidence type="ECO:0000256" key="1">
    <source>
        <dbReference type="ARBA" id="ARBA00011012"/>
    </source>
</evidence>
<organism evidence="2 3">
    <name type="scientific">Liquidambar formosana</name>
    <name type="common">Formosan gum</name>
    <dbReference type="NCBI Taxonomy" id="63359"/>
    <lineage>
        <taxon>Eukaryota</taxon>
        <taxon>Viridiplantae</taxon>
        <taxon>Streptophyta</taxon>
        <taxon>Embryophyta</taxon>
        <taxon>Tracheophyta</taxon>
        <taxon>Spermatophyta</taxon>
        <taxon>Magnoliopsida</taxon>
        <taxon>eudicotyledons</taxon>
        <taxon>Gunneridae</taxon>
        <taxon>Pentapetalae</taxon>
        <taxon>Saxifragales</taxon>
        <taxon>Altingiaceae</taxon>
        <taxon>Liquidambar</taxon>
    </lineage>
</organism>
<reference evidence="2 3" key="1">
    <citation type="journal article" date="2024" name="Plant J.">
        <title>Genome sequences and population genomics reveal climatic adaptation and genomic divergence between two closely related sweetgum species.</title>
        <authorList>
            <person name="Xu W.Q."/>
            <person name="Ren C.Q."/>
            <person name="Zhang X.Y."/>
            <person name="Comes H.P."/>
            <person name="Liu X.H."/>
            <person name="Li Y.G."/>
            <person name="Kettle C.J."/>
            <person name="Jalonen R."/>
            <person name="Gaisberger H."/>
            <person name="Ma Y.Z."/>
            <person name="Qiu Y.X."/>
        </authorList>
    </citation>
    <scope>NUCLEOTIDE SEQUENCE [LARGE SCALE GENOMIC DNA]</scope>
    <source>
        <strain evidence="2">Hangzhou</strain>
    </source>
</reference>
<dbReference type="Proteomes" id="UP001415857">
    <property type="component" value="Unassembled WGS sequence"/>
</dbReference>
<dbReference type="AlphaFoldDB" id="A0AAP0X8C8"/>
<dbReference type="Gene3D" id="1.25.10.10">
    <property type="entry name" value="Leucine-rich Repeat Variant"/>
    <property type="match status" value="1"/>
</dbReference>
<dbReference type="InterPro" id="IPR013878">
    <property type="entry name" value="Mo25"/>
</dbReference>
<gene>
    <name evidence="2" type="ORF">L1049_017669</name>
</gene>